<dbReference type="GO" id="GO:0009063">
    <property type="term" value="P:amino acid catabolic process"/>
    <property type="evidence" value="ECO:0007669"/>
    <property type="project" value="InterPro"/>
</dbReference>
<dbReference type="GO" id="GO:0046872">
    <property type="term" value="F:metal ion binding"/>
    <property type="evidence" value="ECO:0007669"/>
    <property type="project" value="UniProtKB-KW"/>
</dbReference>
<evidence type="ECO:0000256" key="3">
    <source>
        <dbReference type="ARBA" id="ARBA00022842"/>
    </source>
</evidence>
<sequence>MRLTWTVTPLVLREPLRISRSVMARRDAVQLTVAHEGLRGHGEAVTSVHHRLDVERITGLLRRLRPALEELPGPEEALAAVPGLLPGAPGVLAAVDAALHDLVGKRRGLPVHALWGRRWSETATACTVGIGQDPAPVLGRGFRLIKIKLGGGDDVARVRAIRRAAPGARLLLDPNGAWTAEQAVRILDEVAPLEVEAVEQPVAPGNVDDLAWVAARSAIPVVADEDARTLRDVENLRGAVHGVNVKLAECGGLTAARRIVGFARRHGLHVMLGCQVASSLGIAPAVHLVPAARWADLDGHLLLAEDPWTGIGGHDGVLRLSGRPGLGVRAA</sequence>
<accession>A0AA37BM28</accession>
<evidence type="ECO:0000256" key="5">
    <source>
        <dbReference type="PIRSR" id="PIRSR634603-1"/>
    </source>
</evidence>
<dbReference type="InterPro" id="IPR013341">
    <property type="entry name" value="Mandelate_racemase_N_dom"/>
</dbReference>
<dbReference type="SMART" id="SM00922">
    <property type="entry name" value="MR_MLE"/>
    <property type="match status" value="1"/>
</dbReference>
<dbReference type="InterPro" id="IPR029017">
    <property type="entry name" value="Enolase-like_N"/>
</dbReference>
<comment type="caution">
    <text evidence="9">The sequence shown here is derived from an EMBL/GenBank/DDBJ whole genome shotgun (WGS) entry which is preliminary data.</text>
</comment>
<dbReference type="InterPro" id="IPR018110">
    <property type="entry name" value="Mandel_Rmase/mucon_lact_enz_CS"/>
</dbReference>
<dbReference type="InterPro" id="IPR034603">
    <property type="entry name" value="Dipeptide_epimerase"/>
</dbReference>
<organism evidence="9 10">
    <name type="scientific">Planomonospora parontospora</name>
    <dbReference type="NCBI Taxonomy" id="58119"/>
    <lineage>
        <taxon>Bacteria</taxon>
        <taxon>Bacillati</taxon>
        <taxon>Actinomycetota</taxon>
        <taxon>Actinomycetes</taxon>
        <taxon>Streptosporangiales</taxon>
        <taxon>Streptosporangiaceae</taxon>
        <taxon>Planomonospora</taxon>
    </lineage>
</organism>
<evidence type="ECO:0000259" key="8">
    <source>
        <dbReference type="SMART" id="SM00922"/>
    </source>
</evidence>
<feature type="binding site" evidence="6">
    <location>
        <position position="224"/>
    </location>
    <ligand>
        <name>Mg(2+)</name>
        <dbReference type="ChEBI" id="CHEBI:18420"/>
    </ligand>
</feature>
<evidence type="ECO:0000313" key="9">
    <source>
        <dbReference type="EMBL" id="GGK90034.1"/>
    </source>
</evidence>
<reference evidence="9" key="1">
    <citation type="journal article" date="2014" name="Int. J. Syst. Evol. Microbiol.">
        <title>Complete genome sequence of Corynebacterium casei LMG S-19264T (=DSM 44701T), isolated from a smear-ripened cheese.</title>
        <authorList>
            <consortium name="US DOE Joint Genome Institute (JGI-PGF)"/>
            <person name="Walter F."/>
            <person name="Albersmeier A."/>
            <person name="Kalinowski J."/>
            <person name="Ruckert C."/>
        </authorList>
    </citation>
    <scope>NUCLEOTIDE SEQUENCE</scope>
    <source>
        <strain evidence="9">JCM 3093</strain>
    </source>
</reference>
<protein>
    <recommendedName>
        <fullName evidence="7">Dipeptide epimerase</fullName>
        <ecNumber evidence="7">5.1.1.-</ecNumber>
    </recommendedName>
</protein>
<dbReference type="CDD" id="cd03319">
    <property type="entry name" value="L-Ala-DL-Glu_epimerase"/>
    <property type="match status" value="1"/>
</dbReference>
<evidence type="ECO:0000256" key="6">
    <source>
        <dbReference type="PIRSR" id="PIRSR634603-3"/>
    </source>
</evidence>
<evidence type="ECO:0000256" key="1">
    <source>
        <dbReference type="ARBA" id="ARBA00008031"/>
    </source>
</evidence>
<feature type="domain" description="Mandelate racemase/muconate lactonizing enzyme C-terminal" evidence="8">
    <location>
        <begin position="131"/>
        <end position="220"/>
    </location>
</feature>
<dbReference type="AlphaFoldDB" id="A0AA37BM28"/>
<reference evidence="9" key="2">
    <citation type="submission" date="2022-09" db="EMBL/GenBank/DDBJ databases">
        <authorList>
            <person name="Sun Q."/>
            <person name="Ohkuma M."/>
        </authorList>
    </citation>
    <scope>NUCLEOTIDE SEQUENCE</scope>
    <source>
        <strain evidence="9">JCM 3093</strain>
    </source>
</reference>
<gene>
    <name evidence="9" type="ORF">GCM10010126_56860</name>
</gene>
<evidence type="ECO:0000313" key="10">
    <source>
        <dbReference type="Proteomes" id="UP000627984"/>
    </source>
</evidence>
<comment type="cofactor">
    <cofactor evidence="6 7">
        <name>Mg(2+)</name>
        <dbReference type="ChEBI" id="CHEBI:18420"/>
    </cofactor>
    <text evidence="6 7">Binds 1 Mg(2+) ion per subunit.</text>
</comment>
<dbReference type="EC" id="5.1.1.-" evidence="7"/>
<dbReference type="PANTHER" id="PTHR48080">
    <property type="entry name" value="D-GALACTONATE DEHYDRATASE-RELATED"/>
    <property type="match status" value="1"/>
</dbReference>
<keyword evidence="4 7" id="KW-0413">Isomerase</keyword>
<dbReference type="EMBL" id="BMQD01000022">
    <property type="protein sequence ID" value="GGK90034.1"/>
    <property type="molecule type" value="Genomic_DNA"/>
</dbReference>
<name>A0AA37BM28_9ACTN</name>
<dbReference type="SUPFAM" id="SSF51604">
    <property type="entry name" value="Enolase C-terminal domain-like"/>
    <property type="match status" value="1"/>
</dbReference>
<dbReference type="InterPro" id="IPR029065">
    <property type="entry name" value="Enolase_C-like"/>
</dbReference>
<dbReference type="Gene3D" id="3.20.20.120">
    <property type="entry name" value="Enolase-like C-terminal domain"/>
    <property type="match status" value="1"/>
</dbReference>
<feature type="binding site" evidence="6">
    <location>
        <position position="173"/>
    </location>
    <ligand>
        <name>Mg(2+)</name>
        <dbReference type="ChEBI" id="CHEBI:18420"/>
    </ligand>
</feature>
<evidence type="ECO:0000256" key="7">
    <source>
        <dbReference type="RuleBase" id="RU366006"/>
    </source>
</evidence>
<feature type="active site" description="Proton acceptor; specific for (S)-substrate epimerization" evidence="5">
    <location>
        <position position="246"/>
    </location>
</feature>
<dbReference type="InterPro" id="IPR036849">
    <property type="entry name" value="Enolase-like_C_sf"/>
</dbReference>
<dbReference type="PANTHER" id="PTHR48080:SF3">
    <property type="entry name" value="ENOLASE SUPERFAMILY MEMBER DDB_G0284701"/>
    <property type="match status" value="1"/>
</dbReference>
<dbReference type="SFLD" id="SFLDS00001">
    <property type="entry name" value="Enolase"/>
    <property type="match status" value="1"/>
</dbReference>
<dbReference type="InterPro" id="IPR034593">
    <property type="entry name" value="DgoD-like"/>
</dbReference>
<proteinExistence type="inferred from homology"/>
<dbReference type="GO" id="GO:0016855">
    <property type="term" value="F:racemase and epimerase activity, acting on amino acids and derivatives"/>
    <property type="evidence" value="ECO:0007669"/>
    <property type="project" value="UniProtKB-UniRule"/>
</dbReference>
<dbReference type="Pfam" id="PF13378">
    <property type="entry name" value="MR_MLE_C"/>
    <property type="match status" value="1"/>
</dbReference>
<evidence type="ECO:0000256" key="2">
    <source>
        <dbReference type="ARBA" id="ARBA00022723"/>
    </source>
</evidence>
<dbReference type="InterPro" id="IPR013342">
    <property type="entry name" value="Mandelate_racemase_C"/>
</dbReference>
<dbReference type="SFLD" id="SFLDG00180">
    <property type="entry name" value="muconate_cycloisomerase"/>
    <property type="match status" value="1"/>
</dbReference>
<feature type="active site" description="Proton acceptor; specific for (R)-substrate epimerization" evidence="5">
    <location>
        <position position="148"/>
    </location>
</feature>
<evidence type="ECO:0000256" key="4">
    <source>
        <dbReference type="ARBA" id="ARBA00023235"/>
    </source>
</evidence>
<feature type="binding site" evidence="6">
    <location>
        <position position="199"/>
    </location>
    <ligand>
        <name>Mg(2+)</name>
        <dbReference type="ChEBI" id="CHEBI:18420"/>
    </ligand>
</feature>
<dbReference type="SUPFAM" id="SSF54826">
    <property type="entry name" value="Enolase N-terminal domain-like"/>
    <property type="match status" value="1"/>
</dbReference>
<dbReference type="Pfam" id="PF02746">
    <property type="entry name" value="MR_MLE_N"/>
    <property type="match status" value="1"/>
</dbReference>
<dbReference type="PROSITE" id="PS00909">
    <property type="entry name" value="MR_MLE_2"/>
    <property type="match status" value="1"/>
</dbReference>
<dbReference type="Proteomes" id="UP000627984">
    <property type="component" value="Unassembled WGS sequence"/>
</dbReference>
<comment type="similarity">
    <text evidence="1 7">Belongs to the mandelate racemase/muconate lactonizing enzyme family.</text>
</comment>
<dbReference type="RefSeq" id="WP_204054635.1">
    <property type="nucleotide sequence ID" value="NZ_BMQD01000022.1"/>
</dbReference>
<dbReference type="Gene3D" id="3.30.390.10">
    <property type="entry name" value="Enolase-like, N-terminal domain"/>
    <property type="match status" value="1"/>
</dbReference>
<keyword evidence="2 6" id="KW-0479">Metal-binding</keyword>
<keyword evidence="3 6" id="KW-0460">Magnesium</keyword>